<dbReference type="EMBL" id="CP058554">
    <property type="protein sequence ID" value="QMV74426.1"/>
    <property type="molecule type" value="Genomic_DNA"/>
</dbReference>
<keyword evidence="2" id="KW-1185">Reference proteome</keyword>
<dbReference type="RefSeq" id="WP_182324075.1">
    <property type="nucleotide sequence ID" value="NZ_CP058554.1"/>
</dbReference>
<dbReference type="Proteomes" id="UP000515240">
    <property type="component" value="Chromosome"/>
</dbReference>
<accession>A0A7G5EKA1</accession>
<dbReference type="KEGG" id="cpis:HS961_17180"/>
<organism evidence="1 2">
    <name type="scientific">Comamonas piscis</name>
    <dbReference type="NCBI Taxonomy" id="1562974"/>
    <lineage>
        <taxon>Bacteria</taxon>
        <taxon>Pseudomonadati</taxon>
        <taxon>Pseudomonadota</taxon>
        <taxon>Betaproteobacteria</taxon>
        <taxon>Burkholderiales</taxon>
        <taxon>Comamonadaceae</taxon>
        <taxon>Comamonas</taxon>
    </lineage>
</organism>
<protein>
    <submittedName>
        <fullName evidence="1">Uncharacterized protein</fullName>
    </submittedName>
</protein>
<evidence type="ECO:0000313" key="2">
    <source>
        <dbReference type="Proteomes" id="UP000515240"/>
    </source>
</evidence>
<reference evidence="1 2" key="1">
    <citation type="journal article" date="2020" name="G3 (Bethesda)">
        <title>CeMbio - The Caenorhabditis elegans Microbiome Resource.</title>
        <authorList>
            <person name="Dirksen P."/>
            <person name="Assie A."/>
            <person name="Zimmermann J."/>
            <person name="Zhang F."/>
            <person name="Tietje A.M."/>
            <person name="Marsh S.A."/>
            <person name="Felix M.A."/>
            <person name="Shapira M."/>
            <person name="Kaleta C."/>
            <person name="Schulenburg H."/>
            <person name="Samuel B."/>
        </authorList>
    </citation>
    <scope>NUCLEOTIDE SEQUENCE [LARGE SCALE GENOMIC DNA]</scope>
    <source>
        <strain evidence="1 2">BIGb0172</strain>
    </source>
</reference>
<dbReference type="AlphaFoldDB" id="A0A7G5EKA1"/>
<evidence type="ECO:0000313" key="1">
    <source>
        <dbReference type="EMBL" id="QMV74426.1"/>
    </source>
</evidence>
<sequence length="45" mass="5174">MDIAVRWLNAKRNALLIQGFSHGSSHLHIERVEEQLVLPLQRAEP</sequence>
<gene>
    <name evidence="1" type="ORF">HS961_17180</name>
</gene>
<proteinExistence type="predicted"/>
<name>A0A7G5EKA1_9BURK</name>